<evidence type="ECO:0000313" key="2">
    <source>
        <dbReference type="Proteomes" id="UP000034287"/>
    </source>
</evidence>
<proteinExistence type="predicted"/>
<dbReference type="AlphaFoldDB" id="A0A0M2SQE7"/>
<dbReference type="PATRIC" id="fig|1432562.3.peg.712"/>
<accession>A0A0M2SQE7</accession>
<dbReference type="Proteomes" id="UP000034287">
    <property type="component" value="Unassembled WGS sequence"/>
</dbReference>
<evidence type="ECO:0000313" key="1">
    <source>
        <dbReference type="EMBL" id="KKK35886.1"/>
    </source>
</evidence>
<gene>
    <name evidence="1" type="ORF">WN59_03520</name>
</gene>
<comment type="caution">
    <text evidence="1">The sequence shown here is derived from an EMBL/GenBank/DDBJ whole genome shotgun (WGS) entry which is preliminary data.</text>
</comment>
<dbReference type="Gene3D" id="3.40.50.1360">
    <property type="match status" value="1"/>
</dbReference>
<dbReference type="EMBL" id="LAYZ01000001">
    <property type="protein sequence ID" value="KKK35886.1"/>
    <property type="molecule type" value="Genomic_DNA"/>
</dbReference>
<keyword evidence="2" id="KW-1185">Reference proteome</keyword>
<organism evidence="1 2">
    <name type="scientific">Salinicoccus sediminis</name>
    <dbReference type="NCBI Taxonomy" id="1432562"/>
    <lineage>
        <taxon>Bacteria</taxon>
        <taxon>Bacillati</taxon>
        <taxon>Bacillota</taxon>
        <taxon>Bacilli</taxon>
        <taxon>Bacillales</taxon>
        <taxon>Staphylococcaceae</taxon>
        <taxon>Salinicoccus</taxon>
    </lineage>
</organism>
<dbReference type="OrthoDB" id="2405709at2"/>
<dbReference type="InterPro" id="IPR037171">
    <property type="entry name" value="NagB/RpiA_transferase-like"/>
</dbReference>
<dbReference type="STRING" id="1432562.WN59_03520"/>
<protein>
    <recommendedName>
        <fullName evidence="3">Glucosamine/galactosamine-6-phosphate isomerase domain-containing protein</fullName>
    </recommendedName>
</protein>
<sequence>MAMNFKIYKDNELLSIYAADILRKQVHNNPTSIMALQLDEDLAWTYEKFVGEAKQHPADFSQVYLVGVGKGGDADVFSKLDIPDSQLRTDGTAEALNDVLDNKKRVNLAFLTIDQDGRVGYGDSGSNDALFDAREMILVASGKDKAKAVRELYNAKENGGDAFGSIKQHRMVTVVLDEEAASELDQDIVGYYTSEFA</sequence>
<dbReference type="SUPFAM" id="SSF100950">
    <property type="entry name" value="NagB/RpiA/CoA transferase-like"/>
    <property type="match status" value="1"/>
</dbReference>
<evidence type="ECO:0008006" key="3">
    <source>
        <dbReference type="Google" id="ProtNLM"/>
    </source>
</evidence>
<name>A0A0M2SQE7_9STAP</name>
<reference evidence="1 2" key="1">
    <citation type="submission" date="2015-04" db="EMBL/GenBank/DDBJ databases">
        <title>Taxonomic description and genome sequence of Salinicoccus sediminis sp. nov., a novel hyper halotolerant bacterium isolated from marine sediment.</title>
        <authorList>
            <person name="Mathan Kumar R."/>
            <person name="Kaur G."/>
            <person name="Kumar N."/>
            <person name="Kumar A."/>
            <person name="Singh N.K."/>
            <person name="Kaur N."/>
            <person name="Mayilraj S."/>
        </authorList>
    </citation>
    <scope>NUCLEOTIDE SEQUENCE [LARGE SCALE GENOMIC DNA]</scope>
    <source>
        <strain evidence="1 2">SV-16</strain>
    </source>
</reference>
<dbReference type="RefSeq" id="WP_046512623.1">
    <property type="nucleotide sequence ID" value="NZ_LAYZ01000001.1"/>
</dbReference>